<evidence type="ECO:0000256" key="5">
    <source>
        <dbReference type="SAM" id="MobiDB-lite"/>
    </source>
</evidence>
<dbReference type="GO" id="GO:0005634">
    <property type="term" value="C:nucleus"/>
    <property type="evidence" value="ECO:0007669"/>
    <property type="project" value="UniProtKB-SubCell"/>
</dbReference>
<keyword evidence="3" id="KW-0539">Nucleus</keyword>
<name>A0A5C5FY55_9BASI</name>
<dbReference type="Proteomes" id="UP000311382">
    <property type="component" value="Unassembled WGS sequence"/>
</dbReference>
<dbReference type="Pfam" id="PF00447">
    <property type="entry name" value="HSF_DNA-bind"/>
    <property type="match status" value="1"/>
</dbReference>
<dbReference type="GO" id="GO:0003700">
    <property type="term" value="F:DNA-binding transcription factor activity"/>
    <property type="evidence" value="ECO:0007669"/>
    <property type="project" value="InterPro"/>
</dbReference>
<dbReference type="GO" id="GO:0043565">
    <property type="term" value="F:sequence-specific DNA binding"/>
    <property type="evidence" value="ECO:0007669"/>
    <property type="project" value="InterPro"/>
</dbReference>
<feature type="compositionally biased region" description="Low complexity" evidence="5">
    <location>
        <begin position="83"/>
        <end position="100"/>
    </location>
</feature>
<keyword evidence="2" id="KW-0238">DNA-binding</keyword>
<reference evidence="7 8" key="1">
    <citation type="submission" date="2019-03" db="EMBL/GenBank/DDBJ databases">
        <title>Rhodosporidium diobovatum UCD-FST 08-225 genome sequencing, assembly, and annotation.</title>
        <authorList>
            <person name="Fakankun I.U."/>
            <person name="Fristensky B."/>
            <person name="Levin D.B."/>
        </authorList>
    </citation>
    <scope>NUCLEOTIDE SEQUENCE [LARGE SCALE GENOMIC DNA]</scope>
    <source>
        <strain evidence="7 8">UCD-FST 08-225</strain>
    </source>
</reference>
<proteinExistence type="inferred from homology"/>
<dbReference type="SUPFAM" id="SSF46785">
    <property type="entry name" value="Winged helix' DNA-binding domain"/>
    <property type="match status" value="1"/>
</dbReference>
<feature type="region of interest" description="Disordered" evidence="5">
    <location>
        <begin position="126"/>
        <end position="162"/>
    </location>
</feature>
<evidence type="ECO:0000313" key="8">
    <source>
        <dbReference type="Proteomes" id="UP000311382"/>
    </source>
</evidence>
<accession>A0A5C5FY55</accession>
<feature type="region of interest" description="Disordered" evidence="5">
    <location>
        <begin position="82"/>
        <end position="101"/>
    </location>
</feature>
<feature type="non-terminal residue" evidence="7">
    <location>
        <position position="1"/>
    </location>
</feature>
<protein>
    <recommendedName>
        <fullName evidence="6">HSF-type DNA-binding domain-containing protein</fullName>
    </recommendedName>
</protein>
<evidence type="ECO:0000256" key="2">
    <source>
        <dbReference type="ARBA" id="ARBA00023125"/>
    </source>
</evidence>
<dbReference type="Gene3D" id="1.10.10.10">
    <property type="entry name" value="Winged helix-like DNA-binding domain superfamily/Winged helix DNA-binding domain"/>
    <property type="match status" value="1"/>
</dbReference>
<feature type="non-terminal residue" evidence="7">
    <location>
        <position position="162"/>
    </location>
</feature>
<comment type="caution">
    <text evidence="7">The sequence shown here is derived from an EMBL/GenBank/DDBJ whole genome shotgun (WGS) entry which is preliminary data.</text>
</comment>
<sequence>CSLAPAELQHVLDNPAHHDVIRWNADGTALLYQHTSPRLLDILGKYFRHTSVTSLARQLNIYAFRRLTVGDLLRELEQLPALSSGSCGSSSESAGAPSASDWSGFAHPSFWRDEPGRAPCELWVLKPQGPKTEKGRANLAKKMAGEGGGKKRRKTGGEGGRV</sequence>
<dbReference type="OrthoDB" id="60033at2759"/>
<dbReference type="SMART" id="SM00415">
    <property type="entry name" value="HSF"/>
    <property type="match status" value="1"/>
</dbReference>
<evidence type="ECO:0000313" key="7">
    <source>
        <dbReference type="EMBL" id="TNY21102.1"/>
    </source>
</evidence>
<comment type="subcellular location">
    <subcellularLocation>
        <location evidence="1">Nucleus</location>
    </subcellularLocation>
</comment>
<dbReference type="AlphaFoldDB" id="A0A5C5FY55"/>
<dbReference type="InterPro" id="IPR000232">
    <property type="entry name" value="HSF_DNA-bd"/>
</dbReference>
<dbReference type="PRINTS" id="PR00056">
    <property type="entry name" value="HSFDOMAIN"/>
</dbReference>
<evidence type="ECO:0000256" key="4">
    <source>
        <dbReference type="RuleBase" id="RU004020"/>
    </source>
</evidence>
<dbReference type="EMBL" id="SOZI01000050">
    <property type="protein sequence ID" value="TNY21102.1"/>
    <property type="molecule type" value="Genomic_DNA"/>
</dbReference>
<evidence type="ECO:0000256" key="3">
    <source>
        <dbReference type="ARBA" id="ARBA00023242"/>
    </source>
</evidence>
<dbReference type="InterPro" id="IPR036390">
    <property type="entry name" value="WH_DNA-bd_sf"/>
</dbReference>
<dbReference type="InterPro" id="IPR036388">
    <property type="entry name" value="WH-like_DNA-bd_sf"/>
</dbReference>
<keyword evidence="8" id="KW-1185">Reference proteome</keyword>
<gene>
    <name evidence="7" type="ORF">DMC30DRAFT_335849</name>
</gene>
<dbReference type="STRING" id="5288.A0A5C5FY55"/>
<organism evidence="7 8">
    <name type="scientific">Rhodotorula diobovata</name>
    <dbReference type="NCBI Taxonomy" id="5288"/>
    <lineage>
        <taxon>Eukaryota</taxon>
        <taxon>Fungi</taxon>
        <taxon>Dikarya</taxon>
        <taxon>Basidiomycota</taxon>
        <taxon>Pucciniomycotina</taxon>
        <taxon>Microbotryomycetes</taxon>
        <taxon>Sporidiobolales</taxon>
        <taxon>Sporidiobolaceae</taxon>
        <taxon>Rhodotorula</taxon>
    </lineage>
</organism>
<comment type="similarity">
    <text evidence="4">Belongs to the HSF family.</text>
</comment>
<evidence type="ECO:0000256" key="1">
    <source>
        <dbReference type="ARBA" id="ARBA00004123"/>
    </source>
</evidence>
<feature type="domain" description="HSF-type DNA-binding" evidence="6">
    <location>
        <begin position="2"/>
        <end position="118"/>
    </location>
</feature>
<evidence type="ECO:0000259" key="6">
    <source>
        <dbReference type="SMART" id="SM00415"/>
    </source>
</evidence>